<dbReference type="Proteomes" id="UP000826656">
    <property type="component" value="Unassembled WGS sequence"/>
</dbReference>
<reference evidence="2 3" key="1">
    <citation type="journal article" date="2021" name="bioRxiv">
        <title>Chromosome-scale and haplotype-resolved genome assembly of a tetraploid potato cultivar.</title>
        <authorList>
            <person name="Sun H."/>
            <person name="Jiao W.-B."/>
            <person name="Krause K."/>
            <person name="Campoy J.A."/>
            <person name="Goel M."/>
            <person name="Folz-Donahue K."/>
            <person name="Kukat C."/>
            <person name="Huettel B."/>
            <person name="Schneeberger K."/>
        </authorList>
    </citation>
    <scope>NUCLEOTIDE SEQUENCE [LARGE SCALE GENOMIC DNA]</scope>
    <source>
        <strain evidence="2">SolTubOtavaFocal</strain>
        <tissue evidence="2">Leaves</tissue>
    </source>
</reference>
<proteinExistence type="predicted"/>
<organism evidence="2 3">
    <name type="scientific">Solanum tuberosum</name>
    <name type="common">Potato</name>
    <dbReference type="NCBI Taxonomy" id="4113"/>
    <lineage>
        <taxon>Eukaryota</taxon>
        <taxon>Viridiplantae</taxon>
        <taxon>Streptophyta</taxon>
        <taxon>Embryophyta</taxon>
        <taxon>Tracheophyta</taxon>
        <taxon>Spermatophyta</taxon>
        <taxon>Magnoliopsida</taxon>
        <taxon>eudicotyledons</taxon>
        <taxon>Gunneridae</taxon>
        <taxon>Pentapetalae</taxon>
        <taxon>asterids</taxon>
        <taxon>lamiids</taxon>
        <taxon>Solanales</taxon>
        <taxon>Solanaceae</taxon>
        <taxon>Solanoideae</taxon>
        <taxon>Solaneae</taxon>
        <taxon>Solanum</taxon>
    </lineage>
</organism>
<evidence type="ECO:0000313" key="3">
    <source>
        <dbReference type="Proteomes" id="UP000826656"/>
    </source>
</evidence>
<evidence type="ECO:0000259" key="1">
    <source>
        <dbReference type="Pfam" id="PF03732"/>
    </source>
</evidence>
<protein>
    <recommendedName>
        <fullName evidence="1">Retrotransposon gag domain-containing protein</fullName>
    </recommendedName>
</protein>
<sequence>MKSDTRKITTILVDQLFAMNAVAFDQKVRVASIHLEGEAIAWHRSYMRSRSCVDDPSWTVYILALNEKFGEEFEDSMEALKNLTQTSSVKEYQAEFDRLLTYVNLSNENTISYFLGGQKPELNKSTRMQSPRTLLHAYKLARLQEDVFDAQAKTWGLKPMVRPVHGPIIPTPTHVKLPFSKKPFTPNPTYRKPVDSQVAKPNRFTGNGLGRRLTAAEIDEKRAKGLCFFCDDKYVGTTFASDFLLLPLGNVDIVLGSRTIEFRYQGKKHVLRGASSQLKSTRDKSINKVEVDETQFFMMSLLFGSEDRLQSYNIHADQGNLVHPTSSLLIDQYAIIFEIPTTLPPHRGSFDHRIPLVESANPVNKRPYKYPGVKKDIIEKLTPFQMGSSQTPSCRMKTILHLTPLTLSS</sequence>
<keyword evidence="3" id="KW-1185">Reference proteome</keyword>
<evidence type="ECO:0000313" key="2">
    <source>
        <dbReference type="EMBL" id="KAH0774640.1"/>
    </source>
</evidence>
<comment type="caution">
    <text evidence="2">The sequence shown here is derived from an EMBL/GenBank/DDBJ whole genome shotgun (WGS) entry which is preliminary data.</text>
</comment>
<gene>
    <name evidence="2" type="ORF">KY290_011777</name>
</gene>
<dbReference type="InterPro" id="IPR005162">
    <property type="entry name" value="Retrotrans_gag_dom"/>
</dbReference>
<accession>A0ABQ7W1M6</accession>
<name>A0ABQ7W1M6_SOLTU</name>
<dbReference type="EMBL" id="JAIVGD010000005">
    <property type="protein sequence ID" value="KAH0774640.1"/>
    <property type="molecule type" value="Genomic_DNA"/>
</dbReference>
<feature type="domain" description="Retrotransposon gag" evidence="1">
    <location>
        <begin position="30"/>
        <end position="117"/>
    </location>
</feature>
<dbReference type="Pfam" id="PF03732">
    <property type="entry name" value="Retrotrans_gag"/>
    <property type="match status" value="1"/>
</dbReference>